<proteinExistence type="predicted"/>
<keyword evidence="2" id="KW-1185">Reference proteome</keyword>
<organism evidence="1 2">
    <name type="scientific">Paramuricea clavata</name>
    <name type="common">Red gorgonian</name>
    <name type="synonym">Violescent sea-whip</name>
    <dbReference type="NCBI Taxonomy" id="317549"/>
    <lineage>
        <taxon>Eukaryota</taxon>
        <taxon>Metazoa</taxon>
        <taxon>Cnidaria</taxon>
        <taxon>Anthozoa</taxon>
        <taxon>Octocorallia</taxon>
        <taxon>Malacalcyonacea</taxon>
        <taxon>Plexauridae</taxon>
        <taxon>Paramuricea</taxon>
    </lineage>
</organism>
<accession>A0A7D9LPD5</accession>
<dbReference type="OrthoDB" id="5982499at2759"/>
<comment type="caution">
    <text evidence="1">The sequence shown here is derived from an EMBL/GenBank/DDBJ whole genome shotgun (WGS) entry which is preliminary data.</text>
</comment>
<name>A0A7D9LPD5_PARCT</name>
<evidence type="ECO:0000313" key="1">
    <source>
        <dbReference type="EMBL" id="CAB4038062.1"/>
    </source>
</evidence>
<dbReference type="Proteomes" id="UP001152795">
    <property type="component" value="Unassembled WGS sequence"/>
</dbReference>
<evidence type="ECO:0000313" key="2">
    <source>
        <dbReference type="Proteomes" id="UP001152795"/>
    </source>
</evidence>
<protein>
    <submittedName>
        <fullName evidence="1">Uncharacterized protein</fullName>
    </submittedName>
</protein>
<gene>
    <name evidence="1" type="ORF">PACLA_8A082872</name>
</gene>
<dbReference type="AlphaFoldDB" id="A0A7D9LPD5"/>
<sequence>MAIEQDWLISLSVVYGLGAIASLWAALLSPMILDYWDKPRGLKKRGERDWATVFLIFLLLQPFTFAGCAVGMWWIDAFAYIPPVHFVCTFISFLAIDFFNEDTSNTYRVL</sequence>
<reference evidence="1" key="1">
    <citation type="submission" date="2020-04" db="EMBL/GenBank/DDBJ databases">
        <authorList>
            <person name="Alioto T."/>
            <person name="Alioto T."/>
            <person name="Gomez Garrido J."/>
        </authorList>
    </citation>
    <scope>NUCLEOTIDE SEQUENCE</scope>
    <source>
        <strain evidence="1">A484AB</strain>
    </source>
</reference>
<dbReference type="EMBL" id="CACRXK020023761">
    <property type="protein sequence ID" value="CAB4038062.1"/>
    <property type="molecule type" value="Genomic_DNA"/>
</dbReference>